<dbReference type="KEGG" id="orp:MOP44_02300"/>
<proteinExistence type="inferred from homology"/>
<feature type="transmembrane region" description="Helical" evidence="4">
    <location>
        <begin position="181"/>
        <end position="200"/>
    </location>
</feature>
<dbReference type="PANTHER" id="PTHR36842:SF1">
    <property type="entry name" value="PROTEIN TOLB"/>
    <property type="match status" value="1"/>
</dbReference>
<dbReference type="EMBL" id="CP093313">
    <property type="protein sequence ID" value="UWZ84776.1"/>
    <property type="molecule type" value="Genomic_DNA"/>
</dbReference>
<comment type="similarity">
    <text evidence="1">Belongs to the TolB family.</text>
</comment>
<dbReference type="InterPro" id="IPR001867">
    <property type="entry name" value="OmpR/PhoB-type_DNA-bd"/>
</dbReference>
<evidence type="ECO:0000256" key="4">
    <source>
        <dbReference type="SAM" id="Phobius"/>
    </source>
</evidence>
<keyword evidence="4" id="KW-0812">Transmembrane</keyword>
<dbReference type="Gene3D" id="2.120.10.30">
    <property type="entry name" value="TolB, C-terminal domain"/>
    <property type="match status" value="3"/>
</dbReference>
<evidence type="ECO:0000256" key="3">
    <source>
        <dbReference type="PROSITE-ProRule" id="PRU01091"/>
    </source>
</evidence>
<accession>A0A9J7BPZ4</accession>
<dbReference type="GO" id="GO:0003677">
    <property type="term" value="F:DNA binding"/>
    <property type="evidence" value="ECO:0007669"/>
    <property type="project" value="UniProtKB-UniRule"/>
</dbReference>
<dbReference type="GO" id="GO:0000160">
    <property type="term" value="P:phosphorelay signal transduction system"/>
    <property type="evidence" value="ECO:0007669"/>
    <property type="project" value="InterPro"/>
</dbReference>
<evidence type="ECO:0000313" key="7">
    <source>
        <dbReference type="Proteomes" id="UP001059380"/>
    </source>
</evidence>
<evidence type="ECO:0000256" key="1">
    <source>
        <dbReference type="ARBA" id="ARBA00009820"/>
    </source>
</evidence>
<dbReference type="InterPro" id="IPR011042">
    <property type="entry name" value="6-blade_b-propeller_TolB-like"/>
</dbReference>
<gene>
    <name evidence="6" type="ORF">MOP44_02300</name>
</gene>
<feature type="DNA-binding region" description="OmpR/PhoB-type" evidence="3">
    <location>
        <begin position="36"/>
        <end position="136"/>
    </location>
</feature>
<keyword evidence="2 3" id="KW-0238">DNA-binding</keyword>
<protein>
    <submittedName>
        <fullName evidence="6">Winged helix-turn-helix domain-containing protein</fullName>
    </submittedName>
</protein>
<dbReference type="RefSeq" id="WP_260794282.1">
    <property type="nucleotide sequence ID" value="NZ_CP093313.1"/>
</dbReference>
<dbReference type="InterPro" id="IPR016032">
    <property type="entry name" value="Sig_transdc_resp-reg_C-effctor"/>
</dbReference>
<dbReference type="AlphaFoldDB" id="A0A9J7BPZ4"/>
<dbReference type="InterPro" id="IPR036388">
    <property type="entry name" value="WH-like_DNA-bd_sf"/>
</dbReference>
<dbReference type="InterPro" id="IPR011659">
    <property type="entry name" value="WD40"/>
</dbReference>
<dbReference type="PROSITE" id="PS51755">
    <property type="entry name" value="OMPR_PHOB"/>
    <property type="match status" value="1"/>
</dbReference>
<reference evidence="6" key="1">
    <citation type="submission" date="2021-04" db="EMBL/GenBank/DDBJ databases">
        <title>Phylogenetic analysis of Acidobacteriaceae.</title>
        <authorList>
            <person name="Qiu L."/>
            <person name="Zhang Q."/>
        </authorList>
    </citation>
    <scope>NUCLEOTIDE SEQUENCE</scope>
    <source>
        <strain evidence="6">DSM 25168</strain>
    </source>
</reference>
<feature type="domain" description="OmpR/PhoB-type" evidence="5">
    <location>
        <begin position="36"/>
        <end position="136"/>
    </location>
</feature>
<organism evidence="6 7">
    <name type="scientific">Occallatibacter riparius</name>
    <dbReference type="NCBI Taxonomy" id="1002689"/>
    <lineage>
        <taxon>Bacteria</taxon>
        <taxon>Pseudomonadati</taxon>
        <taxon>Acidobacteriota</taxon>
        <taxon>Terriglobia</taxon>
        <taxon>Terriglobales</taxon>
        <taxon>Acidobacteriaceae</taxon>
        <taxon>Occallatibacter</taxon>
    </lineage>
</organism>
<keyword evidence="4" id="KW-1133">Transmembrane helix</keyword>
<dbReference type="SMART" id="SM00862">
    <property type="entry name" value="Trans_reg_C"/>
    <property type="match status" value="1"/>
</dbReference>
<evidence type="ECO:0000259" key="5">
    <source>
        <dbReference type="PROSITE" id="PS51755"/>
    </source>
</evidence>
<dbReference type="CDD" id="cd00383">
    <property type="entry name" value="trans_reg_C"/>
    <property type="match status" value="1"/>
</dbReference>
<sequence length="766" mass="85121">MHRAIIAATQQPVLNSLASRARVEREWAVAAPVSAKPGWHFGVFEVDTARGELRRSGIPLKLRDQSFQILLALLEHPGDIVTREELRRRLWPSDTFVDFDHSLNTAMMKLRDALGDSTDAPIYIETIPRHGYRFIAPVSSLPPLPEQRPLSGSMAIPPAAAMTTQRRTSPVMSFARRHRTLLMIAAIGIPLLAALATLALRNRHVGSSTYRDGKASSSFRIDSVTTARGSFRNPAISPDGRDVAFAWNGGGGDHWDIYVQRIGSPQPHRLTYISTGFVDFPAWSPDQTQIAFTRCDGINDGIYTIPSIAGSEEGPERKLTGTSCQYDYPTPVVWLSGAQMLMIDRCPASGLHALMLFSMQTGQKRCLADFGSEGVNRRFSYALSPDERTVAFVPSTELPVCELYTMPISGGKPFRLVDDNSSCDDMMWTPDGKNLVFVSERAKFHLLWRIPAHGGQFERESVYPAIGTFSKDGRRFAYAEQANGEPRSIWRSDLAGAGGKVLINRKLIATQFPELDAQPSPDGTRLVWAERRAGMEEIWTGGSNGENPFQLTHLNSYSGTPRWSPDARWIAFDCATPHGNQIFIIDAEGRNLRQITPGPNQNVVPSWSRDGKSLYFASNRTGRREVWKHSFGSGKETQITTHGGFDPFESFDGQTVYFSRFDEAGIWSVPAIGGQESLVLAGRPQLLFWGHWALTRTGIYFINADTKPRARIEFYDFASRRITPILLLERNAAYGQPSLSATADGKTILYTQSDPQGVIKMMEFQP</sequence>
<dbReference type="SUPFAM" id="SSF82171">
    <property type="entry name" value="DPP6 N-terminal domain-like"/>
    <property type="match status" value="2"/>
</dbReference>
<dbReference type="Pfam" id="PF00486">
    <property type="entry name" value="Trans_reg_C"/>
    <property type="match status" value="1"/>
</dbReference>
<keyword evidence="4" id="KW-0472">Membrane</keyword>
<dbReference type="Proteomes" id="UP001059380">
    <property type="component" value="Chromosome"/>
</dbReference>
<keyword evidence="7" id="KW-1185">Reference proteome</keyword>
<evidence type="ECO:0000256" key="2">
    <source>
        <dbReference type="ARBA" id="ARBA00023125"/>
    </source>
</evidence>
<dbReference type="Pfam" id="PF07676">
    <property type="entry name" value="PD40"/>
    <property type="match status" value="4"/>
</dbReference>
<dbReference type="Gene3D" id="1.10.10.10">
    <property type="entry name" value="Winged helix-like DNA-binding domain superfamily/Winged helix DNA-binding domain"/>
    <property type="match status" value="1"/>
</dbReference>
<evidence type="ECO:0000313" key="6">
    <source>
        <dbReference type="EMBL" id="UWZ84776.1"/>
    </source>
</evidence>
<dbReference type="PANTHER" id="PTHR36842">
    <property type="entry name" value="PROTEIN TOLB HOMOLOG"/>
    <property type="match status" value="1"/>
</dbReference>
<dbReference type="GO" id="GO:0006355">
    <property type="term" value="P:regulation of DNA-templated transcription"/>
    <property type="evidence" value="ECO:0007669"/>
    <property type="project" value="InterPro"/>
</dbReference>
<name>A0A9J7BPZ4_9BACT</name>
<dbReference type="SUPFAM" id="SSF46894">
    <property type="entry name" value="C-terminal effector domain of the bipartite response regulators"/>
    <property type="match status" value="1"/>
</dbReference>